<dbReference type="InterPro" id="IPR011053">
    <property type="entry name" value="Single_hybrid_motif"/>
</dbReference>
<evidence type="ECO:0000256" key="1">
    <source>
        <dbReference type="ARBA" id="ARBA00001938"/>
    </source>
</evidence>
<dbReference type="FunFam" id="3.30.559.10:FF:000007">
    <property type="entry name" value="Dihydrolipoamide acetyltransferase component of pyruvate dehydrogenase complex"/>
    <property type="match status" value="1"/>
</dbReference>
<dbReference type="Gene3D" id="4.10.320.10">
    <property type="entry name" value="E3-binding domain"/>
    <property type="match status" value="1"/>
</dbReference>
<dbReference type="GO" id="GO:0016407">
    <property type="term" value="F:acetyltransferase activity"/>
    <property type="evidence" value="ECO:0007669"/>
    <property type="project" value="TreeGrafter"/>
</dbReference>
<dbReference type="Pfam" id="PF00364">
    <property type="entry name" value="Biotin_lipoyl"/>
    <property type="match status" value="1"/>
</dbReference>
<dbReference type="InterPro" id="IPR050743">
    <property type="entry name" value="2-oxoacid_DH_E2_comp"/>
</dbReference>
<dbReference type="RefSeq" id="WP_420242194.1">
    <property type="nucleotide sequence ID" value="NZ_BOPV01000001.1"/>
</dbReference>
<dbReference type="SUPFAM" id="SSF51230">
    <property type="entry name" value="Single hybrid motif"/>
    <property type="match status" value="1"/>
</dbReference>
<evidence type="ECO:0000313" key="15">
    <source>
        <dbReference type="Proteomes" id="UP000681075"/>
    </source>
</evidence>
<dbReference type="EMBL" id="BOPV01000001">
    <property type="protein sequence ID" value="GIL39096.1"/>
    <property type="molecule type" value="Genomic_DNA"/>
</dbReference>
<evidence type="ECO:0000256" key="4">
    <source>
        <dbReference type="ARBA" id="ARBA00007317"/>
    </source>
</evidence>
<dbReference type="PROSITE" id="PS00189">
    <property type="entry name" value="LIPOYL"/>
    <property type="match status" value="1"/>
</dbReference>
<evidence type="ECO:0000256" key="5">
    <source>
        <dbReference type="ARBA" id="ARBA00011666"/>
    </source>
</evidence>
<dbReference type="GO" id="GO:0031405">
    <property type="term" value="F:lipoic acid binding"/>
    <property type="evidence" value="ECO:0007669"/>
    <property type="project" value="TreeGrafter"/>
</dbReference>
<dbReference type="AlphaFoldDB" id="A0A8S8XCZ7"/>
<comment type="similarity">
    <text evidence="4 10">Belongs to the 2-oxoacid dehydrogenase family.</text>
</comment>
<dbReference type="SUPFAM" id="SSF47005">
    <property type="entry name" value="Peripheral subunit-binding domain of 2-oxo acid dehydrogenase complex"/>
    <property type="match status" value="1"/>
</dbReference>
<dbReference type="GO" id="GO:0004149">
    <property type="term" value="F:dihydrolipoyllysine-residue succinyltransferase activity"/>
    <property type="evidence" value="ECO:0007669"/>
    <property type="project" value="UniProtKB-EC"/>
</dbReference>
<comment type="cofactor">
    <cofactor evidence="1 10">
        <name>(R)-lipoate</name>
        <dbReference type="ChEBI" id="CHEBI:83088"/>
    </cofactor>
</comment>
<gene>
    <name evidence="14" type="primary">bkdB</name>
    <name evidence="14" type="ORF">TMPK1_13330</name>
</gene>
<evidence type="ECO:0000256" key="6">
    <source>
        <dbReference type="ARBA" id="ARBA00022679"/>
    </source>
</evidence>
<keyword evidence="7 10" id="KW-0450">Lipoyl</keyword>
<dbReference type="CDD" id="cd06849">
    <property type="entry name" value="lipoyl_domain"/>
    <property type="match status" value="1"/>
</dbReference>
<evidence type="ECO:0000256" key="7">
    <source>
        <dbReference type="ARBA" id="ARBA00022823"/>
    </source>
</evidence>
<dbReference type="InterPro" id="IPR001078">
    <property type="entry name" value="2-oxoacid_DH_actylTfrase"/>
</dbReference>
<feature type="domain" description="Lipoyl-binding" evidence="12">
    <location>
        <begin position="3"/>
        <end position="78"/>
    </location>
</feature>
<dbReference type="InterPro" id="IPR003016">
    <property type="entry name" value="2-oxoA_DH_lipoyl-BS"/>
</dbReference>
<dbReference type="SUPFAM" id="SSF52777">
    <property type="entry name" value="CoA-dependent acyltransferases"/>
    <property type="match status" value="1"/>
</dbReference>
<evidence type="ECO:0000313" key="14">
    <source>
        <dbReference type="EMBL" id="GIL39096.1"/>
    </source>
</evidence>
<evidence type="ECO:0000256" key="10">
    <source>
        <dbReference type="RuleBase" id="RU003423"/>
    </source>
</evidence>
<comment type="caution">
    <text evidence="14">The sequence shown here is derived from an EMBL/GenBank/DDBJ whole genome shotgun (WGS) entry which is preliminary data.</text>
</comment>
<feature type="region of interest" description="Disordered" evidence="11">
    <location>
        <begin position="121"/>
        <end position="160"/>
    </location>
</feature>
<evidence type="ECO:0000256" key="3">
    <source>
        <dbReference type="ARBA" id="ARBA00005145"/>
    </source>
</evidence>
<reference evidence="14" key="1">
    <citation type="submission" date="2021-02" db="EMBL/GenBank/DDBJ databases">
        <title>Genome sequence of Rhodospirillales sp. strain TMPK1 isolated from soil.</title>
        <authorList>
            <person name="Nakai R."/>
            <person name="Kusada H."/>
            <person name="Tamaki H."/>
        </authorList>
    </citation>
    <scope>NUCLEOTIDE SEQUENCE</scope>
    <source>
        <strain evidence="14">TMPK1</strain>
    </source>
</reference>
<dbReference type="InterPro" id="IPR036625">
    <property type="entry name" value="E3-bd_dom_sf"/>
</dbReference>
<comment type="function">
    <text evidence="2">E2 component of the 2-oxoglutarate dehydrogenase (OGDH) complex which catalyzes the second step in the conversion of 2-oxoglutarate to succinyl-CoA and CO(2).</text>
</comment>
<comment type="pathway">
    <text evidence="3">Amino-acid degradation; L-lysine degradation via saccharopine pathway; glutaryl-CoA from L-lysine: step 6/6.</text>
</comment>
<evidence type="ECO:0000259" key="13">
    <source>
        <dbReference type="PROSITE" id="PS51826"/>
    </source>
</evidence>
<dbReference type="InterPro" id="IPR023213">
    <property type="entry name" value="CAT-like_dom_sf"/>
</dbReference>
<dbReference type="EC" id="2.3.1.-" evidence="10"/>
<name>A0A8S8XCZ7_9PROT</name>
<dbReference type="Pfam" id="PF02817">
    <property type="entry name" value="E3_binding"/>
    <property type="match status" value="1"/>
</dbReference>
<organism evidence="14 15">
    <name type="scientific">Roseiterribacter gracilis</name>
    <dbReference type="NCBI Taxonomy" id="2812848"/>
    <lineage>
        <taxon>Bacteria</taxon>
        <taxon>Pseudomonadati</taxon>
        <taxon>Pseudomonadota</taxon>
        <taxon>Alphaproteobacteria</taxon>
        <taxon>Rhodospirillales</taxon>
        <taxon>Roseiterribacteraceae</taxon>
        <taxon>Roseiterribacter</taxon>
    </lineage>
</organism>
<accession>A0A8S8XCZ7</accession>
<dbReference type="Proteomes" id="UP000681075">
    <property type="component" value="Unassembled WGS sequence"/>
</dbReference>
<comment type="subunit">
    <text evidence="5">Forms a 24-polypeptide structural core with octahedral symmetry. Part of the 2-oxoglutarate dehydrogenase (OGDH) complex composed of E1 (2-oxoglutarate dehydrogenase), E2 (dihydrolipoamide succinyltransferase) and E3 (dihydrolipoamide dehydrogenase); the complex contains multiple copies of the three enzymatic components (E1, E2 and E3).</text>
</comment>
<feature type="compositionally biased region" description="Low complexity" evidence="11">
    <location>
        <begin position="123"/>
        <end position="137"/>
    </location>
</feature>
<dbReference type="Gene3D" id="3.30.559.10">
    <property type="entry name" value="Chloramphenicol acetyltransferase-like domain"/>
    <property type="match status" value="1"/>
</dbReference>
<protein>
    <recommendedName>
        <fullName evidence="10">Dihydrolipoamide acetyltransferase component of pyruvate dehydrogenase complex</fullName>
        <ecNumber evidence="10">2.3.1.-</ecNumber>
    </recommendedName>
</protein>
<dbReference type="InterPro" id="IPR000089">
    <property type="entry name" value="Biotin_lipoyl"/>
</dbReference>
<dbReference type="PANTHER" id="PTHR43178">
    <property type="entry name" value="DIHYDROLIPOAMIDE ACETYLTRANSFERASE COMPONENT OF PYRUVATE DEHYDROGENASE COMPLEX"/>
    <property type="match status" value="1"/>
</dbReference>
<dbReference type="Pfam" id="PF00198">
    <property type="entry name" value="2-oxoacid_dh"/>
    <property type="match status" value="1"/>
</dbReference>
<evidence type="ECO:0000256" key="2">
    <source>
        <dbReference type="ARBA" id="ARBA00004052"/>
    </source>
</evidence>
<keyword evidence="8 10" id="KW-0012">Acyltransferase</keyword>
<dbReference type="PROSITE" id="PS50968">
    <property type="entry name" value="BIOTINYL_LIPOYL"/>
    <property type="match status" value="1"/>
</dbReference>
<evidence type="ECO:0000256" key="8">
    <source>
        <dbReference type="ARBA" id="ARBA00023315"/>
    </source>
</evidence>
<dbReference type="PANTHER" id="PTHR43178:SF5">
    <property type="entry name" value="LIPOAMIDE ACYLTRANSFERASE COMPONENT OF BRANCHED-CHAIN ALPHA-KETO ACID DEHYDROGENASE COMPLEX, MITOCHONDRIAL"/>
    <property type="match status" value="1"/>
</dbReference>
<proteinExistence type="inferred from homology"/>
<comment type="catalytic activity">
    <reaction evidence="9">
        <text>N(6)-[(R)-dihydrolipoyl]-L-lysyl-[protein] + succinyl-CoA = N(6)-[(R)-S(8)-succinyldihydrolipoyl]-L-lysyl-[protein] + CoA</text>
        <dbReference type="Rhea" id="RHEA:15213"/>
        <dbReference type="Rhea" id="RHEA-COMP:10475"/>
        <dbReference type="Rhea" id="RHEA-COMP:20092"/>
        <dbReference type="ChEBI" id="CHEBI:57287"/>
        <dbReference type="ChEBI" id="CHEBI:57292"/>
        <dbReference type="ChEBI" id="CHEBI:83100"/>
        <dbReference type="ChEBI" id="CHEBI:83120"/>
        <dbReference type="EC" id="2.3.1.61"/>
    </reaction>
</comment>
<keyword evidence="15" id="KW-1185">Reference proteome</keyword>
<keyword evidence="6 10" id="KW-0808">Transferase</keyword>
<feature type="domain" description="Peripheral subunit-binding (PSBD)" evidence="13">
    <location>
        <begin position="149"/>
        <end position="186"/>
    </location>
</feature>
<dbReference type="GO" id="GO:0005737">
    <property type="term" value="C:cytoplasm"/>
    <property type="evidence" value="ECO:0007669"/>
    <property type="project" value="TreeGrafter"/>
</dbReference>
<sequence length="440" mass="47029">MGRYGFKLPDVGEGTAEAEIAAWHVEIGQTVDEDAPLVDVMTDKATIEITSPVKGKVIARTGSPGDMAPVGSVIVEFEVEGEGNAAGAAQAAAPVAAKVEDPTETPSPVEQAARVIDAPEHTPAAPKAAPKPQAAAPTWSTRTADAKPLASPAVRRQAHEQGVELQYVPGSGPAGRITHGDLDAYVDARRNGGGASSGGSRLTQRHGADEVKVIGLRRKIAERMQDAKRRIPHFMYADEMDVTELDELRAHMNAQNKGRADRPKLTLLPFLMRAMAKVLPAYPQLNARYDDEAGIVHRHHAIHIGIATQTASGLAVPVVRHVEARDIYDCANELARVAQATRDGKATREELSGSTITISSLGPMGGLVSTPVINSPEVGIIAVNKILERPVVKNGQIVVRKMMNLSSSFDHRVVDGWDAAEFIQRVKAVLEFPATLFIDE</sequence>
<dbReference type="PROSITE" id="PS51826">
    <property type="entry name" value="PSBD"/>
    <property type="match status" value="1"/>
</dbReference>
<evidence type="ECO:0000256" key="11">
    <source>
        <dbReference type="SAM" id="MobiDB-lite"/>
    </source>
</evidence>
<dbReference type="InterPro" id="IPR004167">
    <property type="entry name" value="PSBD"/>
</dbReference>
<dbReference type="Gene3D" id="2.40.50.100">
    <property type="match status" value="1"/>
</dbReference>
<evidence type="ECO:0000259" key="12">
    <source>
        <dbReference type="PROSITE" id="PS50968"/>
    </source>
</evidence>
<evidence type="ECO:0000256" key="9">
    <source>
        <dbReference type="ARBA" id="ARBA00052761"/>
    </source>
</evidence>